<dbReference type="Gene3D" id="3.50.90.10">
    <property type="entry name" value="YerB-like"/>
    <property type="match status" value="1"/>
</dbReference>
<dbReference type="InterPro" id="IPR035328">
    <property type="entry name" value="DUF3048_C"/>
</dbReference>
<dbReference type="Pfam" id="PF11258">
    <property type="entry name" value="DUF3048"/>
    <property type="match status" value="1"/>
</dbReference>
<evidence type="ECO:0000259" key="1">
    <source>
        <dbReference type="Pfam" id="PF11258"/>
    </source>
</evidence>
<reference evidence="3" key="1">
    <citation type="submission" date="2020-05" db="EMBL/GenBank/DDBJ databases">
        <authorList>
            <person name="Chiriac C."/>
            <person name="Salcher M."/>
            <person name="Ghai R."/>
            <person name="Kavagutti S V."/>
        </authorList>
    </citation>
    <scope>NUCLEOTIDE SEQUENCE</scope>
</reference>
<dbReference type="EMBL" id="CAEZUP010000101">
    <property type="protein sequence ID" value="CAB4621029.1"/>
    <property type="molecule type" value="Genomic_DNA"/>
</dbReference>
<dbReference type="InterPro" id="IPR021416">
    <property type="entry name" value="DUF3048_N"/>
</dbReference>
<sequence length="367" mass="38245">MNRRRVAIISAAAAVVLAGAAIGFFALSGSEKSETSEPTTTTTTTTAPLPVWPLTGLADAAASTSGDHPAIVVKMDNSQDARPQTGINQADIVYELLVEGITRFALVFHSDLADPVGPVRSARSSDVDLVANLSKPLFAWSGGNAGVTAEISAAARNGILTDSSYNIATAAYYRSNDRMAPHNLYLHLPQLLGMMAPSGQGAPSPIFTYLAKDAVFGGAPVPGMSVDFGGGTVIDYVWDPLTKGWNRFQIDGAHPRANSATLDEKGIQVAPANVVILFTEYGVSPADSRSPMALTVGSGAAVVLSDGKIVAGRWSRPTAASPAVLTDSLGAPIDLVRGRTWVELPRPDSPVFPIDQIGADALLALRK</sequence>
<protein>
    <submittedName>
        <fullName evidence="3">Unannotated protein</fullName>
    </submittedName>
</protein>
<dbReference type="AlphaFoldDB" id="A0A6J6IAL5"/>
<accession>A0A6J6IAL5</accession>
<organism evidence="3">
    <name type="scientific">freshwater metagenome</name>
    <dbReference type="NCBI Taxonomy" id="449393"/>
    <lineage>
        <taxon>unclassified sequences</taxon>
        <taxon>metagenomes</taxon>
        <taxon>ecological metagenomes</taxon>
    </lineage>
</organism>
<gene>
    <name evidence="3" type="ORF">UFOPK1835_01786</name>
</gene>
<dbReference type="Pfam" id="PF17479">
    <property type="entry name" value="DUF3048_C"/>
    <property type="match status" value="1"/>
</dbReference>
<dbReference type="SUPFAM" id="SSF159774">
    <property type="entry name" value="YerB-like"/>
    <property type="match status" value="1"/>
</dbReference>
<dbReference type="InterPro" id="IPR023158">
    <property type="entry name" value="YerB-like_sf"/>
</dbReference>
<name>A0A6J6IAL5_9ZZZZ</name>
<feature type="domain" description="DUF3048" evidence="1">
    <location>
        <begin position="54"/>
        <end position="193"/>
    </location>
</feature>
<evidence type="ECO:0000313" key="3">
    <source>
        <dbReference type="EMBL" id="CAB4621029.1"/>
    </source>
</evidence>
<feature type="domain" description="DUF3048" evidence="2">
    <location>
        <begin position="226"/>
        <end position="342"/>
    </location>
</feature>
<proteinExistence type="predicted"/>
<evidence type="ECO:0000259" key="2">
    <source>
        <dbReference type="Pfam" id="PF17479"/>
    </source>
</evidence>